<dbReference type="InterPro" id="IPR007235">
    <property type="entry name" value="Glyco_trans_28_C"/>
</dbReference>
<dbReference type="SUPFAM" id="SSF53756">
    <property type="entry name" value="UDP-Glycosyltransferase/glycogen phosphorylase"/>
    <property type="match status" value="1"/>
</dbReference>
<dbReference type="EMBL" id="JAVDTI010000008">
    <property type="protein sequence ID" value="MDR6808927.1"/>
    <property type="molecule type" value="Genomic_DNA"/>
</dbReference>
<evidence type="ECO:0000313" key="2">
    <source>
        <dbReference type="EMBL" id="MDR6808927.1"/>
    </source>
</evidence>
<name>A0ABU1R692_9BACT</name>
<feature type="domain" description="Glycosyl transferase family 28 C-terminal" evidence="1">
    <location>
        <begin position="181"/>
        <end position="283"/>
    </location>
</feature>
<gene>
    <name evidence="2" type="ORF">J2W84_005992</name>
</gene>
<evidence type="ECO:0000313" key="3">
    <source>
        <dbReference type="Proteomes" id="UP001264980"/>
    </source>
</evidence>
<comment type="caution">
    <text evidence="2">The sequence shown here is derived from an EMBL/GenBank/DDBJ whole genome shotgun (WGS) entry which is preliminary data.</text>
</comment>
<sequence>MLLKKNFPDVPQLMLPGYGITYSSSGGTFILKILSQIPKILGAIRRERKWLHDTQATHRFDLVISDNRYGLKIEGLKSVILTHQLQIMTGFGAVADSLMRRMHYRMLEKFDECWVVDARENGGLAGALSHPRQLPANSHYIGLLSQLLAPVASEKSHNNSILILLSGPEPMRGILEEIMLQQAALATNYHFHIIAGNPSGRAHTHLPGHITYTTYASAHELADALAHARLVICRSGYSTLMDLAMFEKKALLIPTPGQSEQEYLAAHLQTREIALSRQQGEINLSKDIPEALGYKGFTRTLAGTSGLMEGVIENALQQLKSAAGRH</sequence>
<proteinExistence type="predicted"/>
<evidence type="ECO:0000259" key="1">
    <source>
        <dbReference type="Pfam" id="PF04101"/>
    </source>
</evidence>
<dbReference type="Proteomes" id="UP001264980">
    <property type="component" value="Unassembled WGS sequence"/>
</dbReference>
<keyword evidence="3" id="KW-1185">Reference proteome</keyword>
<dbReference type="Pfam" id="PF04101">
    <property type="entry name" value="Glyco_tran_28_C"/>
    <property type="match status" value="1"/>
</dbReference>
<protein>
    <submittedName>
        <fullName evidence="2">Glycosyltransferase</fullName>
    </submittedName>
</protein>
<accession>A0ABU1R692</accession>
<dbReference type="Gene3D" id="3.40.50.2000">
    <property type="entry name" value="Glycogen Phosphorylase B"/>
    <property type="match status" value="1"/>
</dbReference>
<organism evidence="2 3">
    <name type="scientific">Dyadobacter fermentans</name>
    <dbReference type="NCBI Taxonomy" id="94254"/>
    <lineage>
        <taxon>Bacteria</taxon>
        <taxon>Pseudomonadati</taxon>
        <taxon>Bacteroidota</taxon>
        <taxon>Cytophagia</taxon>
        <taxon>Cytophagales</taxon>
        <taxon>Spirosomataceae</taxon>
        <taxon>Dyadobacter</taxon>
    </lineage>
</organism>
<reference evidence="2 3" key="1">
    <citation type="submission" date="2023-07" db="EMBL/GenBank/DDBJ databases">
        <title>Sorghum-associated microbial communities from plants grown in Nebraska, USA.</title>
        <authorList>
            <person name="Schachtman D."/>
        </authorList>
    </citation>
    <scope>NUCLEOTIDE SEQUENCE [LARGE SCALE GENOMIC DNA]</scope>
    <source>
        <strain evidence="2 3">BE57</strain>
    </source>
</reference>